<evidence type="ECO:0000313" key="2">
    <source>
        <dbReference type="EMBL" id="EFE67323.2"/>
    </source>
</evidence>
<evidence type="ECO:0000313" key="3">
    <source>
        <dbReference type="Proteomes" id="UP000003824"/>
    </source>
</evidence>
<feature type="compositionally biased region" description="Basic residues" evidence="1">
    <location>
        <begin position="1"/>
        <end position="11"/>
    </location>
</feature>
<organism evidence="2 3">
    <name type="scientific">Streptomyces viridosporus (strain ATCC 14672 / DSM 40746 / JCM 4963 / KCTC 9882 / NRRL B-12104 / FH 1290)</name>
    <name type="common">Streptomyces ghanaensis</name>
    <dbReference type="NCBI Taxonomy" id="566461"/>
    <lineage>
        <taxon>Bacteria</taxon>
        <taxon>Bacillati</taxon>
        <taxon>Actinomycetota</taxon>
        <taxon>Actinomycetes</taxon>
        <taxon>Kitasatosporales</taxon>
        <taxon>Streptomycetaceae</taxon>
        <taxon>Streptomyces</taxon>
    </lineage>
</organism>
<protein>
    <submittedName>
        <fullName evidence="2">Predicted protein</fullName>
    </submittedName>
</protein>
<dbReference type="Proteomes" id="UP000003824">
    <property type="component" value="Unassembled WGS sequence"/>
</dbReference>
<name>D6A0A2_STRV1</name>
<accession>D6A0A2</accession>
<proteinExistence type="predicted"/>
<reference evidence="3" key="1">
    <citation type="submission" date="2008-12" db="EMBL/GenBank/DDBJ databases">
        <title>Annotation of Streptomyces ghanaensis ATCC 14672.</title>
        <authorList>
            <consortium name="The Broad Institute Genome Sequencing Platform"/>
            <consortium name="Broad Institute Microbial Sequencing Center"/>
            <person name="Fischbach M."/>
            <person name="Ward D."/>
            <person name="Young S."/>
            <person name="Kodira C.D."/>
            <person name="Zeng Q."/>
            <person name="Koehrsen M."/>
            <person name="Godfrey P."/>
            <person name="Alvarado L."/>
            <person name="Berlin A.M."/>
            <person name="Borenstein D."/>
            <person name="Chen Z."/>
            <person name="Engels R."/>
            <person name="Freedman E."/>
            <person name="Gellesch M."/>
            <person name="Goldberg J."/>
            <person name="Griggs A."/>
            <person name="Gujja S."/>
            <person name="Heiman D.I."/>
            <person name="Hepburn T.A."/>
            <person name="Howarth C."/>
            <person name="Jen D."/>
            <person name="Larson L."/>
            <person name="Lewis B."/>
            <person name="Mehta T."/>
            <person name="Park D."/>
            <person name="Pearson M."/>
            <person name="Roberts A."/>
            <person name="Saif S."/>
            <person name="Shea T.D."/>
            <person name="Shenoy N."/>
            <person name="Sisk P."/>
            <person name="Stolte C."/>
            <person name="Sykes S.N."/>
            <person name="Walk T."/>
            <person name="White J."/>
            <person name="Yandava C."/>
            <person name="Straight P."/>
            <person name="Clardy J."/>
            <person name="Hung D."/>
            <person name="Kolter R."/>
            <person name="Mekalanos J."/>
            <person name="Walker S."/>
            <person name="Walsh C.T."/>
            <person name="Wieland B.L.C."/>
            <person name="Ilzarbe M."/>
            <person name="Galagan J."/>
            <person name="Nusbaum C."/>
            <person name="Birren B."/>
        </authorList>
    </citation>
    <scope>NUCLEOTIDE SEQUENCE [LARGE SCALE GENOMIC DNA]</scope>
    <source>
        <strain evidence="3">ATCC 14672 / DSM 40746 / JCM 4963 / KCTC 9882 / NRRL B-12104 / FH 1290</strain>
    </source>
</reference>
<dbReference type="EMBL" id="DS999641">
    <property type="protein sequence ID" value="EFE67323.2"/>
    <property type="molecule type" value="Genomic_DNA"/>
</dbReference>
<dbReference type="AlphaFoldDB" id="D6A0A2"/>
<sequence length="142" mass="15131">MTRNRRSHIRRTPGGGEGCPAQTSSVRGRCRAEHATASPHGTGPSPPSLSHADGPDRPAGPPGVAAGASVLSVRLLGNAMSRSDIGDRSNGFRTCKPKKRDICPNCRIRSRGVKRAQMSIFAIFAQKIDGREIPMSYALDAR</sequence>
<gene>
    <name evidence="2" type="ORF">SSFG_02572</name>
</gene>
<evidence type="ECO:0000256" key="1">
    <source>
        <dbReference type="SAM" id="MobiDB-lite"/>
    </source>
</evidence>
<feature type="region of interest" description="Disordered" evidence="1">
    <location>
        <begin position="1"/>
        <end position="66"/>
    </location>
</feature>